<proteinExistence type="predicted"/>
<dbReference type="EMBL" id="CAQQ02152866">
    <property type="status" value="NOT_ANNOTATED_CDS"/>
    <property type="molecule type" value="Genomic_DNA"/>
</dbReference>
<dbReference type="Proteomes" id="UP000015102">
    <property type="component" value="Unassembled WGS sequence"/>
</dbReference>
<evidence type="ECO:0000313" key="2">
    <source>
        <dbReference type="Proteomes" id="UP000015102"/>
    </source>
</evidence>
<protein>
    <submittedName>
        <fullName evidence="1">Uncharacterized protein</fullName>
    </submittedName>
</protein>
<reference evidence="2" key="1">
    <citation type="submission" date="2013-02" db="EMBL/GenBank/DDBJ databases">
        <authorList>
            <person name="Hughes D."/>
        </authorList>
    </citation>
    <scope>NUCLEOTIDE SEQUENCE</scope>
    <source>
        <strain>Durham</strain>
        <strain evidence="2">NC isolate 2 -- Noor lab</strain>
    </source>
</reference>
<dbReference type="EnsemblMetazoa" id="MESCA009910-RA">
    <property type="protein sequence ID" value="MESCA009910-PA"/>
    <property type="gene ID" value="MESCA009910"/>
</dbReference>
<name>T1H157_MEGSC</name>
<accession>T1H157</accession>
<sequence>MNLIDQFSILHQP</sequence>
<dbReference type="HOGENOM" id="CLU_3436026_0_0_1"/>
<organism evidence="1 2">
    <name type="scientific">Megaselia scalaris</name>
    <name type="common">Humpbacked fly</name>
    <name type="synonym">Phora scalaris</name>
    <dbReference type="NCBI Taxonomy" id="36166"/>
    <lineage>
        <taxon>Eukaryota</taxon>
        <taxon>Metazoa</taxon>
        <taxon>Ecdysozoa</taxon>
        <taxon>Arthropoda</taxon>
        <taxon>Hexapoda</taxon>
        <taxon>Insecta</taxon>
        <taxon>Pterygota</taxon>
        <taxon>Neoptera</taxon>
        <taxon>Endopterygota</taxon>
        <taxon>Diptera</taxon>
        <taxon>Brachycera</taxon>
        <taxon>Muscomorpha</taxon>
        <taxon>Platypezoidea</taxon>
        <taxon>Phoridae</taxon>
        <taxon>Megaseliini</taxon>
        <taxon>Megaselia</taxon>
    </lineage>
</organism>
<evidence type="ECO:0000313" key="1">
    <source>
        <dbReference type="EnsemblMetazoa" id="MESCA009910-PA"/>
    </source>
</evidence>
<reference evidence="1" key="2">
    <citation type="submission" date="2015-06" db="UniProtKB">
        <authorList>
            <consortium name="EnsemblMetazoa"/>
        </authorList>
    </citation>
    <scope>IDENTIFICATION</scope>
</reference>
<keyword evidence="2" id="KW-1185">Reference proteome</keyword>